<evidence type="ECO:0000313" key="9">
    <source>
        <dbReference type="EMBL" id="KAJ3032750.1"/>
    </source>
</evidence>
<dbReference type="EMBL" id="JADGJD010002402">
    <property type="protein sequence ID" value="KAJ3032750.1"/>
    <property type="molecule type" value="Genomic_DNA"/>
</dbReference>
<dbReference type="GO" id="GO:0005886">
    <property type="term" value="C:plasma membrane"/>
    <property type="evidence" value="ECO:0007669"/>
    <property type="project" value="TreeGrafter"/>
</dbReference>
<dbReference type="PANTHER" id="PTHR45711:SF9">
    <property type="entry name" value="ANION_PROTON EXCHANGE TRANSPORTER GEF1"/>
    <property type="match status" value="1"/>
</dbReference>
<feature type="transmembrane region" description="Helical" evidence="8">
    <location>
        <begin position="265"/>
        <end position="287"/>
    </location>
</feature>
<proteinExistence type="predicted"/>
<evidence type="ECO:0000256" key="5">
    <source>
        <dbReference type="ARBA" id="ARBA00023065"/>
    </source>
</evidence>
<reference evidence="9" key="1">
    <citation type="submission" date="2020-05" db="EMBL/GenBank/DDBJ databases">
        <title>Phylogenomic resolution of chytrid fungi.</title>
        <authorList>
            <person name="Stajich J.E."/>
            <person name="Amses K."/>
            <person name="Simmons R."/>
            <person name="Seto K."/>
            <person name="Myers J."/>
            <person name="Bonds A."/>
            <person name="Quandt C.A."/>
            <person name="Barry K."/>
            <person name="Liu P."/>
            <person name="Grigoriev I."/>
            <person name="Longcore J.E."/>
            <person name="James T.Y."/>
        </authorList>
    </citation>
    <scope>NUCLEOTIDE SEQUENCE</scope>
    <source>
        <strain evidence="9">JEL0318</strain>
    </source>
</reference>
<organism evidence="9 10">
    <name type="scientific">Rhizophlyctis rosea</name>
    <dbReference type="NCBI Taxonomy" id="64517"/>
    <lineage>
        <taxon>Eukaryota</taxon>
        <taxon>Fungi</taxon>
        <taxon>Fungi incertae sedis</taxon>
        <taxon>Chytridiomycota</taxon>
        <taxon>Chytridiomycota incertae sedis</taxon>
        <taxon>Chytridiomycetes</taxon>
        <taxon>Rhizophlyctidales</taxon>
        <taxon>Rhizophlyctidaceae</taxon>
        <taxon>Rhizophlyctis</taxon>
    </lineage>
</organism>
<dbReference type="PRINTS" id="PR00762">
    <property type="entry name" value="CLCHANNEL"/>
</dbReference>
<keyword evidence="7" id="KW-0868">Chloride</keyword>
<evidence type="ECO:0000256" key="4">
    <source>
        <dbReference type="ARBA" id="ARBA00022989"/>
    </source>
</evidence>
<evidence type="ECO:0000256" key="8">
    <source>
        <dbReference type="SAM" id="Phobius"/>
    </source>
</evidence>
<comment type="subcellular location">
    <subcellularLocation>
        <location evidence="1">Membrane</location>
        <topology evidence="1">Multi-pass membrane protein</topology>
    </subcellularLocation>
</comment>
<evidence type="ECO:0000256" key="6">
    <source>
        <dbReference type="ARBA" id="ARBA00023136"/>
    </source>
</evidence>
<dbReference type="GO" id="GO:0005794">
    <property type="term" value="C:Golgi apparatus"/>
    <property type="evidence" value="ECO:0007669"/>
    <property type="project" value="TreeGrafter"/>
</dbReference>
<gene>
    <name evidence="9" type="primary">GEF1_2</name>
    <name evidence="9" type="ORF">HK097_005124</name>
</gene>
<dbReference type="InterPro" id="IPR014743">
    <property type="entry name" value="Cl-channel_core"/>
</dbReference>
<comment type="caution">
    <text evidence="9">The sequence shown here is derived from an EMBL/GenBank/DDBJ whole genome shotgun (WGS) entry which is preliminary data.</text>
</comment>
<name>A0AAD5S815_9FUNG</name>
<feature type="transmembrane region" description="Helical" evidence="8">
    <location>
        <begin position="159"/>
        <end position="184"/>
    </location>
</feature>
<keyword evidence="5" id="KW-0406">Ion transport</keyword>
<evidence type="ECO:0000256" key="1">
    <source>
        <dbReference type="ARBA" id="ARBA00004141"/>
    </source>
</evidence>
<dbReference type="Pfam" id="PF00654">
    <property type="entry name" value="Voltage_CLC"/>
    <property type="match status" value="1"/>
</dbReference>
<protein>
    <submittedName>
        <fullName evidence="9">Glycerol ethanol, ferric requiring protein</fullName>
    </submittedName>
</protein>
<dbReference type="Proteomes" id="UP001212841">
    <property type="component" value="Unassembled WGS sequence"/>
</dbReference>
<dbReference type="Gene3D" id="1.10.3080.10">
    <property type="entry name" value="Clc chloride channel"/>
    <property type="match status" value="1"/>
</dbReference>
<keyword evidence="10" id="KW-1185">Reference proteome</keyword>
<keyword evidence="3 8" id="KW-0812">Transmembrane</keyword>
<dbReference type="SUPFAM" id="SSF81340">
    <property type="entry name" value="Clc chloride channel"/>
    <property type="match status" value="1"/>
</dbReference>
<dbReference type="GO" id="GO:0005769">
    <property type="term" value="C:early endosome"/>
    <property type="evidence" value="ECO:0007669"/>
    <property type="project" value="TreeGrafter"/>
</dbReference>
<accession>A0AAD5S815</accession>
<dbReference type="AlphaFoldDB" id="A0AAD5S815"/>
<evidence type="ECO:0000256" key="2">
    <source>
        <dbReference type="ARBA" id="ARBA00022448"/>
    </source>
</evidence>
<keyword evidence="2" id="KW-0813">Transport</keyword>
<feature type="transmembrane region" description="Helical" evidence="8">
    <location>
        <begin position="88"/>
        <end position="110"/>
    </location>
</feature>
<keyword evidence="4 8" id="KW-1133">Transmembrane helix</keyword>
<evidence type="ECO:0000313" key="10">
    <source>
        <dbReference type="Proteomes" id="UP001212841"/>
    </source>
</evidence>
<evidence type="ECO:0000256" key="7">
    <source>
        <dbReference type="ARBA" id="ARBA00023214"/>
    </source>
</evidence>
<dbReference type="PANTHER" id="PTHR45711">
    <property type="entry name" value="CHLORIDE CHANNEL PROTEIN"/>
    <property type="match status" value="1"/>
</dbReference>
<sequence length="294" mass="31429">MVVNLAPYAAGGGSAEIKTILGGFIIKGFLGLKTLVVKAVCLPLMVASGLAVGKEGPMVHVAVCVGNCVGRGFGWFRGSEARKREVMSAAAGAGIAVAFGAPIGGVLFSLEELSTFFPIKTMVRSFFCALVSGVTLSIIDPYRGKRVLYQVSYSRDWHLFEIVFFLILGIFGGITGALAIRFNILVQQFRRRTAWLKDHPVREVAGLSLVTAGVCYLNVYTRADASELLENLFKECRESDFHGVCGGVVDDGVTFCRVTAASRGWVVASLLVAVVLRWALTVVTFGVKVPAGIL</sequence>
<keyword evidence="6 8" id="KW-0472">Membrane</keyword>
<dbReference type="GO" id="GO:0005247">
    <property type="term" value="F:voltage-gated chloride channel activity"/>
    <property type="evidence" value="ECO:0007669"/>
    <property type="project" value="TreeGrafter"/>
</dbReference>
<evidence type="ECO:0000256" key="3">
    <source>
        <dbReference type="ARBA" id="ARBA00022692"/>
    </source>
</evidence>
<dbReference type="InterPro" id="IPR001807">
    <property type="entry name" value="ClC"/>
</dbReference>